<dbReference type="SUPFAM" id="SSF53474">
    <property type="entry name" value="alpha/beta-Hydrolases"/>
    <property type="match status" value="1"/>
</dbReference>
<dbReference type="InterPro" id="IPR029058">
    <property type="entry name" value="AB_hydrolase_fold"/>
</dbReference>
<dbReference type="STRING" id="65489.A0A0D3EJR0"/>
<dbReference type="Gene3D" id="3.40.50.1820">
    <property type="entry name" value="alpha/beta hydrolase"/>
    <property type="match status" value="2"/>
</dbReference>
<accession>A0A0D3EJR0</accession>
<reference evidence="2" key="2">
    <citation type="submission" date="2015-03" db="UniProtKB">
        <authorList>
            <consortium name="EnsemblPlants"/>
        </authorList>
    </citation>
    <scope>IDENTIFICATION</scope>
</reference>
<evidence type="ECO:0000313" key="2">
    <source>
        <dbReference type="EnsemblPlants" id="OBART01G03570.1"/>
    </source>
</evidence>
<evidence type="ECO:0000259" key="1">
    <source>
        <dbReference type="Pfam" id="PF07859"/>
    </source>
</evidence>
<organism evidence="2">
    <name type="scientific">Oryza barthii</name>
    <dbReference type="NCBI Taxonomy" id="65489"/>
    <lineage>
        <taxon>Eukaryota</taxon>
        <taxon>Viridiplantae</taxon>
        <taxon>Streptophyta</taxon>
        <taxon>Embryophyta</taxon>
        <taxon>Tracheophyta</taxon>
        <taxon>Spermatophyta</taxon>
        <taxon>Magnoliopsida</taxon>
        <taxon>Liliopsida</taxon>
        <taxon>Poales</taxon>
        <taxon>Poaceae</taxon>
        <taxon>BOP clade</taxon>
        <taxon>Oryzoideae</taxon>
        <taxon>Oryzeae</taxon>
        <taxon>Oryzinae</taxon>
        <taxon>Oryza</taxon>
    </lineage>
</organism>
<name>A0A0D3EJR0_9ORYZ</name>
<dbReference type="EnsemblPlants" id="OBART01G03570.1">
    <property type="protein sequence ID" value="OBART01G03570.1"/>
    <property type="gene ID" value="OBART01G03570"/>
</dbReference>
<keyword evidence="3" id="KW-1185">Reference proteome</keyword>
<dbReference type="InterPro" id="IPR050466">
    <property type="entry name" value="Carboxylest/Gibb_receptor"/>
</dbReference>
<dbReference type="PANTHER" id="PTHR23024:SF204">
    <property type="entry name" value="OS01G0153800 PROTEIN"/>
    <property type="match status" value="1"/>
</dbReference>
<dbReference type="Pfam" id="PF07859">
    <property type="entry name" value="Abhydrolase_3"/>
    <property type="match status" value="1"/>
</dbReference>
<reference evidence="2" key="1">
    <citation type="journal article" date="2009" name="Rice">
        <title>De Novo Next Generation Sequencing of Plant Genomes.</title>
        <authorList>
            <person name="Rounsley S."/>
            <person name="Marri P.R."/>
            <person name="Yu Y."/>
            <person name="He R."/>
            <person name="Sisneros N."/>
            <person name="Goicoechea J.L."/>
            <person name="Lee S.J."/>
            <person name="Angelova A."/>
            <person name="Kudrna D."/>
            <person name="Luo M."/>
            <person name="Affourtit J."/>
            <person name="Desany B."/>
            <person name="Knight J."/>
            <person name="Niazi F."/>
            <person name="Egholm M."/>
            <person name="Wing R.A."/>
        </authorList>
    </citation>
    <scope>NUCLEOTIDE SEQUENCE [LARGE SCALE GENOMIC DNA]</scope>
    <source>
        <strain evidence="2">cv. IRGC 105608</strain>
    </source>
</reference>
<dbReference type="PANTHER" id="PTHR23024">
    <property type="entry name" value="ARYLACETAMIDE DEACETYLASE"/>
    <property type="match status" value="1"/>
</dbReference>
<dbReference type="Gramene" id="OBART01G03570.1">
    <property type="protein sequence ID" value="OBART01G03570.1"/>
    <property type="gene ID" value="OBART01G03570"/>
</dbReference>
<sequence length="229" mass="24310">MSGSGDAAPPPHVVEDFFGVIQLLSDGSVVRADDAALLAMPELQDVPGVQWKDAVYDATHGLMVRVFKPAAAAAGDDGGKLPVLVYFHGGGYCIGALDQSPFHTFCLRAADELPAVVLSVQYRLAPEHRLPTAIDDGAAFFSWLRGAGSADPWLAESAELARTFISGVSAGANLAHHVAVREMGKAVELVEFEGAQHGFSVIQPWSPETSEVIQVLKRFVHKAIRPAEG</sequence>
<dbReference type="Proteomes" id="UP000026960">
    <property type="component" value="Chromosome 1"/>
</dbReference>
<dbReference type="InterPro" id="IPR013094">
    <property type="entry name" value="AB_hydrolase_3"/>
</dbReference>
<dbReference type="AlphaFoldDB" id="A0A0D3EJR0"/>
<dbReference type="PaxDb" id="65489-OBART01G03570.1"/>
<evidence type="ECO:0000313" key="3">
    <source>
        <dbReference type="Proteomes" id="UP000026960"/>
    </source>
</evidence>
<dbReference type="eggNOG" id="KOG1515">
    <property type="taxonomic scope" value="Eukaryota"/>
</dbReference>
<dbReference type="GO" id="GO:0016787">
    <property type="term" value="F:hydrolase activity"/>
    <property type="evidence" value="ECO:0007669"/>
    <property type="project" value="InterPro"/>
</dbReference>
<protein>
    <recommendedName>
        <fullName evidence="1">Alpha/beta hydrolase fold-3 domain-containing protein</fullName>
    </recommendedName>
</protein>
<proteinExistence type="predicted"/>
<feature type="domain" description="Alpha/beta hydrolase fold-3" evidence="1">
    <location>
        <begin position="84"/>
        <end position="181"/>
    </location>
</feature>
<dbReference type="HOGENOM" id="CLU_012494_22_0_1"/>